<proteinExistence type="inferred from homology"/>
<dbReference type="RefSeq" id="XP_013777222.1">
    <property type="nucleotide sequence ID" value="XM_013921768.2"/>
</dbReference>
<evidence type="ECO:0000313" key="9">
    <source>
        <dbReference type="Proteomes" id="UP000694941"/>
    </source>
</evidence>
<name>A0ABM1SM41_LIMPO</name>
<keyword evidence="4 7" id="KW-1133">Transmembrane helix</keyword>
<evidence type="ECO:0000256" key="3">
    <source>
        <dbReference type="ARBA" id="ARBA00022729"/>
    </source>
</evidence>
<comment type="similarity">
    <text evidence="6">Belongs to the TMEM41 family.</text>
</comment>
<comment type="subcellular location">
    <subcellularLocation>
        <location evidence="1">Membrane</location>
        <topology evidence="1">Multi-pass membrane protein</topology>
    </subcellularLocation>
</comment>
<accession>A0ABM1SM41</accession>
<evidence type="ECO:0000313" key="10">
    <source>
        <dbReference type="RefSeq" id="XP_013777222.1"/>
    </source>
</evidence>
<evidence type="ECO:0000256" key="5">
    <source>
        <dbReference type="ARBA" id="ARBA00023136"/>
    </source>
</evidence>
<feature type="transmembrane region" description="Helical" evidence="7">
    <location>
        <begin position="6"/>
        <end position="24"/>
    </location>
</feature>
<evidence type="ECO:0000256" key="1">
    <source>
        <dbReference type="ARBA" id="ARBA00004141"/>
    </source>
</evidence>
<dbReference type="RefSeq" id="XP_022244697.1">
    <property type="nucleotide sequence ID" value="XM_022388989.1"/>
</dbReference>
<evidence type="ECO:0000256" key="7">
    <source>
        <dbReference type="SAM" id="Phobius"/>
    </source>
</evidence>
<keyword evidence="9" id="KW-1185">Reference proteome</keyword>
<keyword evidence="3" id="KW-0732">Signal</keyword>
<feature type="transmembrane region" description="Helical" evidence="7">
    <location>
        <begin position="94"/>
        <end position="117"/>
    </location>
</feature>
<dbReference type="InterPro" id="IPR032816">
    <property type="entry name" value="VTT_dom"/>
</dbReference>
<dbReference type="PANTHER" id="PTHR43220">
    <property type="match status" value="1"/>
</dbReference>
<evidence type="ECO:0000256" key="6">
    <source>
        <dbReference type="ARBA" id="ARBA00025797"/>
    </source>
</evidence>
<dbReference type="InterPro" id="IPR045014">
    <property type="entry name" value="TM41A/B"/>
</dbReference>
<keyword evidence="2 7" id="KW-0812">Transmembrane</keyword>
<dbReference type="PANTHER" id="PTHR43220:SF21">
    <property type="entry name" value="TRANSMEMBRANE PROTEIN 41A"/>
    <property type="match status" value="1"/>
</dbReference>
<evidence type="ECO:0000256" key="4">
    <source>
        <dbReference type="ARBA" id="ARBA00022989"/>
    </source>
</evidence>
<organism evidence="9 11">
    <name type="scientific">Limulus polyphemus</name>
    <name type="common">Atlantic horseshoe crab</name>
    <dbReference type="NCBI Taxonomy" id="6850"/>
    <lineage>
        <taxon>Eukaryota</taxon>
        <taxon>Metazoa</taxon>
        <taxon>Ecdysozoa</taxon>
        <taxon>Arthropoda</taxon>
        <taxon>Chelicerata</taxon>
        <taxon>Merostomata</taxon>
        <taxon>Xiphosura</taxon>
        <taxon>Limulidae</taxon>
        <taxon>Limulus</taxon>
    </lineage>
</organism>
<feature type="domain" description="VTT" evidence="8">
    <location>
        <begin position="80"/>
        <end position="200"/>
    </location>
</feature>
<dbReference type="GeneID" id="106461901"/>
<protein>
    <submittedName>
        <fullName evidence="10 11">Transmembrane protein 41A-A-like isoform X1</fullName>
    </submittedName>
</protein>
<evidence type="ECO:0000313" key="11">
    <source>
        <dbReference type="RefSeq" id="XP_022244697.1"/>
    </source>
</evidence>
<feature type="transmembrane region" description="Helical" evidence="7">
    <location>
        <begin position="56"/>
        <end position="74"/>
    </location>
</feature>
<evidence type="ECO:0000259" key="8">
    <source>
        <dbReference type="Pfam" id="PF09335"/>
    </source>
</evidence>
<dbReference type="Pfam" id="PF09335">
    <property type="entry name" value="VTT_dom"/>
    <property type="match status" value="1"/>
</dbReference>
<evidence type="ECO:0000256" key="2">
    <source>
        <dbReference type="ARBA" id="ARBA00022692"/>
    </source>
</evidence>
<dbReference type="RefSeq" id="XP_022244698.1">
    <property type="nucleotide sequence ID" value="XM_022388990.1"/>
</dbReference>
<feature type="transmembrane region" description="Helical" evidence="7">
    <location>
        <begin position="164"/>
        <end position="191"/>
    </location>
</feature>
<gene>
    <name evidence="10 11 12" type="primary">LOC106461901</name>
</gene>
<sequence>MASVWLLPVIFILASVWLYLCTVWSPNIRGESHSGELKFPSTFEDLQKIAPLLQQYHRTNSTFVVLLFCSAYLYKQTFAIPGSVFLNCLAGALFGIWFGFPITCLLTAVGASCCYLLSKYCGKELVHQFFPEKVEFLQNKVEENKERLPYFLLFLRLFPMTPNWFLNMASPIVNIPLHLFFLSVFFGLMPYNYTCVQTGALLSQIQSLDDVYSTATILKLACIAAVVLIPGLLVRKSKPTKTL</sequence>
<reference evidence="10 11" key="1">
    <citation type="submission" date="2025-05" db="UniProtKB">
        <authorList>
            <consortium name="RefSeq"/>
        </authorList>
    </citation>
    <scope>IDENTIFICATION</scope>
    <source>
        <tissue evidence="10 11">Muscle</tissue>
    </source>
</reference>
<feature type="transmembrane region" description="Helical" evidence="7">
    <location>
        <begin position="211"/>
        <end position="234"/>
    </location>
</feature>
<evidence type="ECO:0000313" key="12">
    <source>
        <dbReference type="RefSeq" id="XP_022244698.1"/>
    </source>
</evidence>
<keyword evidence="5 7" id="KW-0472">Membrane</keyword>
<dbReference type="Proteomes" id="UP000694941">
    <property type="component" value="Unplaced"/>
</dbReference>